<organism evidence="2">
    <name type="scientific">Myoviridae sp. ctwwN25</name>
    <dbReference type="NCBI Taxonomy" id="2825209"/>
    <lineage>
        <taxon>Viruses</taxon>
        <taxon>Duplodnaviria</taxon>
        <taxon>Heunggongvirae</taxon>
        <taxon>Uroviricota</taxon>
        <taxon>Caudoviricetes</taxon>
    </lineage>
</organism>
<sequence>MTYLIDNRRKNQESKKGSFATYPNNSPPLIN</sequence>
<feature type="region of interest" description="Disordered" evidence="1">
    <location>
        <begin position="1"/>
        <end position="31"/>
    </location>
</feature>
<evidence type="ECO:0000313" key="2">
    <source>
        <dbReference type="EMBL" id="DAE08565.1"/>
    </source>
</evidence>
<name>A0A8S5PPW4_9CAUD</name>
<evidence type="ECO:0000256" key="1">
    <source>
        <dbReference type="SAM" id="MobiDB-lite"/>
    </source>
</evidence>
<protein>
    <submittedName>
        <fullName evidence="2">Uncharacterized protein</fullName>
    </submittedName>
</protein>
<feature type="compositionally biased region" description="Basic and acidic residues" evidence="1">
    <location>
        <begin position="1"/>
        <end position="16"/>
    </location>
</feature>
<dbReference type="EMBL" id="BK015472">
    <property type="protein sequence ID" value="DAE08565.1"/>
    <property type="molecule type" value="Genomic_DNA"/>
</dbReference>
<proteinExistence type="predicted"/>
<reference evidence="2" key="1">
    <citation type="journal article" date="2021" name="Proc. Natl. Acad. Sci. U.S.A.">
        <title>A Catalog of Tens of Thousands of Viruses from Human Metagenomes Reveals Hidden Associations with Chronic Diseases.</title>
        <authorList>
            <person name="Tisza M.J."/>
            <person name="Buck C.B."/>
        </authorList>
    </citation>
    <scope>NUCLEOTIDE SEQUENCE</scope>
    <source>
        <strain evidence="2">CtwwN25</strain>
    </source>
</reference>
<accession>A0A8S5PPW4</accession>
<feature type="compositionally biased region" description="Polar residues" evidence="1">
    <location>
        <begin position="21"/>
        <end position="31"/>
    </location>
</feature>